<dbReference type="InterPro" id="IPR028082">
    <property type="entry name" value="Peripla_BP_I"/>
</dbReference>
<feature type="compositionally biased region" description="Low complexity" evidence="7">
    <location>
        <begin position="47"/>
        <end position="63"/>
    </location>
</feature>
<dbReference type="Gene3D" id="3.40.50.2300">
    <property type="match status" value="1"/>
</dbReference>
<dbReference type="InParanoid" id="A0A067R7I9"/>
<dbReference type="PRINTS" id="PR00248">
    <property type="entry name" value="GPCRMGR"/>
</dbReference>
<dbReference type="eggNOG" id="KOG1056">
    <property type="taxonomic scope" value="Eukaryota"/>
</dbReference>
<dbReference type="InterPro" id="IPR000337">
    <property type="entry name" value="GPCR_3"/>
</dbReference>
<evidence type="ECO:0000256" key="5">
    <source>
        <dbReference type="ARBA" id="ARBA00023170"/>
    </source>
</evidence>
<dbReference type="GO" id="GO:0016020">
    <property type="term" value="C:membrane"/>
    <property type="evidence" value="ECO:0007669"/>
    <property type="project" value="UniProtKB-SubCell"/>
</dbReference>
<feature type="region of interest" description="Disordered" evidence="7">
    <location>
        <begin position="471"/>
        <end position="491"/>
    </location>
</feature>
<evidence type="ECO:0000313" key="10">
    <source>
        <dbReference type="Proteomes" id="UP000027135"/>
    </source>
</evidence>
<dbReference type="InterPro" id="IPR001828">
    <property type="entry name" value="ANF_lig-bd_rcpt"/>
</dbReference>
<evidence type="ECO:0000256" key="4">
    <source>
        <dbReference type="ARBA" id="ARBA00023136"/>
    </source>
</evidence>
<feature type="region of interest" description="Disordered" evidence="7">
    <location>
        <begin position="32"/>
        <end position="66"/>
    </location>
</feature>
<evidence type="ECO:0000256" key="7">
    <source>
        <dbReference type="SAM" id="MobiDB-lite"/>
    </source>
</evidence>
<dbReference type="SUPFAM" id="SSF53822">
    <property type="entry name" value="Periplasmic binding protein-like I"/>
    <property type="match status" value="1"/>
</dbReference>
<evidence type="ECO:0000259" key="8">
    <source>
        <dbReference type="Pfam" id="PF01094"/>
    </source>
</evidence>
<feature type="compositionally biased region" description="Polar residues" evidence="7">
    <location>
        <begin position="528"/>
        <end position="541"/>
    </location>
</feature>
<evidence type="ECO:0000256" key="3">
    <source>
        <dbReference type="ARBA" id="ARBA00022989"/>
    </source>
</evidence>
<dbReference type="Proteomes" id="UP000027135">
    <property type="component" value="Unassembled WGS sequence"/>
</dbReference>
<evidence type="ECO:0000256" key="1">
    <source>
        <dbReference type="ARBA" id="ARBA00004141"/>
    </source>
</evidence>
<keyword evidence="2" id="KW-0812">Transmembrane</keyword>
<keyword evidence="3" id="KW-1133">Transmembrane helix</keyword>
<keyword evidence="10" id="KW-1185">Reference proteome</keyword>
<keyword evidence="6" id="KW-0325">Glycoprotein</keyword>
<proteinExistence type="predicted"/>
<dbReference type="AlphaFoldDB" id="A0A067R7I9"/>
<dbReference type="InterPro" id="IPR050726">
    <property type="entry name" value="mGluR"/>
</dbReference>
<gene>
    <name evidence="9" type="ORF">L798_11719</name>
</gene>
<keyword evidence="4" id="KW-0472">Membrane</keyword>
<dbReference type="Pfam" id="PF01094">
    <property type="entry name" value="ANF_receptor"/>
    <property type="match status" value="1"/>
</dbReference>
<dbReference type="GO" id="GO:0004930">
    <property type="term" value="F:G protein-coupled receptor activity"/>
    <property type="evidence" value="ECO:0007669"/>
    <property type="project" value="InterPro"/>
</dbReference>
<protein>
    <submittedName>
        <fullName evidence="9">Metabotropic glutamate receptor 2</fullName>
    </submittedName>
</protein>
<evidence type="ECO:0000256" key="2">
    <source>
        <dbReference type="ARBA" id="ARBA00022692"/>
    </source>
</evidence>
<sequence length="938" mass="103240">MLAIFDVKIFICDASVMSRVLGGSDVRHHIHSSQPQVSKFQKDGPADHSSSSTHTQTDDSPSSFASQKHRFVSDVGRLTSANGQQIVSETKDSDLTTNSPYFSHMKATMSHTVTRELKKSFMSHQKSIKEDVPSAGTTFFTERNERAGEIRSKFESGPKQFTEKELKLPTTDRELSESNGSFHSEKQSFRFNVNDSENIFFSNTSTPTTNAKAIYESLKMQTLYEGGNSYINLNNFHETNLSSKKLISNFTSNTSFPVQEESTDVQVNKLAKENSIVQEISKPLRNILIKIINSSNSTHNEWSLQGKHSSNLNAGTEMSDDAITSVNTKGSGIYGSTGLSIGETGGSLVLKASEADDEKLAGVSTLINTNITESETRDSFVRTEKKMRLDANPTEETFSVVRDTEVAGPSSNTVYTEAQQSESRIQNIGTTLDDAEGFVNNNLDINILNVQVENPIIYGVTMVEINGSRVDETGGNNSENTGGGFDDVEGDNSVIYNTDTVHNVSSTLTPYTLEQDLGNVNNFKLSGQVNSDASNSDNTGNVGDLEQTFGRRDETGDTSTTSLSQEREKDSLRTLRIRDTARSQLYNVSVSEFLFKTGQNSSDFMKHLNSENTRPISVPRASDMEKLSTDTNISQIITQKLILNASDLPPGNNRTIYVENSNSVNDNVAIITHSNDTKFYGELSLELTDVNIQVTSTLTSTQFINSSNSVGDDKINHGDKQSENVTFNKNTFTNFITSTAGHSFTANNDVYKNTSKLENGESASDLREYYNTSETNYEFVASESYDINFSTPASYYTDESRWNTAYPPQSSTESHFRSTSDISVAFLRNDSASDGVPAWPVKLSAEVSGDLILGGLMMVHEREDSITCGPIMPQGGIQALETMLYTLDVLNRDPQMIPNVTIGAHILDDCDKDTYGLEMAVDFIKGKVIIFVFTPLSH</sequence>
<name>A0A067R7I9_ZOONE</name>
<evidence type="ECO:0000256" key="6">
    <source>
        <dbReference type="ARBA" id="ARBA00023180"/>
    </source>
</evidence>
<dbReference type="PANTHER" id="PTHR24060">
    <property type="entry name" value="METABOTROPIC GLUTAMATE RECEPTOR"/>
    <property type="match status" value="1"/>
</dbReference>
<feature type="domain" description="Receptor ligand binding region" evidence="8">
    <location>
        <begin position="879"/>
        <end position="932"/>
    </location>
</feature>
<reference evidence="9 10" key="1">
    <citation type="journal article" date="2014" name="Nat. Commun.">
        <title>Molecular traces of alternative social organization in a termite genome.</title>
        <authorList>
            <person name="Terrapon N."/>
            <person name="Li C."/>
            <person name="Robertson H.M."/>
            <person name="Ji L."/>
            <person name="Meng X."/>
            <person name="Booth W."/>
            <person name="Chen Z."/>
            <person name="Childers C.P."/>
            <person name="Glastad K.M."/>
            <person name="Gokhale K."/>
            <person name="Gowin J."/>
            <person name="Gronenberg W."/>
            <person name="Hermansen R.A."/>
            <person name="Hu H."/>
            <person name="Hunt B.G."/>
            <person name="Huylmans A.K."/>
            <person name="Khalil S.M."/>
            <person name="Mitchell R.D."/>
            <person name="Munoz-Torres M.C."/>
            <person name="Mustard J.A."/>
            <person name="Pan H."/>
            <person name="Reese J.T."/>
            <person name="Scharf M.E."/>
            <person name="Sun F."/>
            <person name="Vogel H."/>
            <person name="Xiao J."/>
            <person name="Yang W."/>
            <person name="Yang Z."/>
            <person name="Yang Z."/>
            <person name="Zhou J."/>
            <person name="Zhu J."/>
            <person name="Brent C.S."/>
            <person name="Elsik C.G."/>
            <person name="Goodisman M.A."/>
            <person name="Liberles D.A."/>
            <person name="Roe R.M."/>
            <person name="Vargo E.L."/>
            <person name="Vilcinskas A."/>
            <person name="Wang J."/>
            <person name="Bornberg-Bauer E."/>
            <person name="Korb J."/>
            <person name="Zhang G."/>
            <person name="Liebig J."/>
        </authorList>
    </citation>
    <scope>NUCLEOTIDE SEQUENCE [LARGE SCALE GENOMIC DNA]</scope>
    <source>
        <tissue evidence="9">Whole organism</tissue>
    </source>
</reference>
<dbReference type="STRING" id="136037.A0A067R7I9"/>
<dbReference type="EMBL" id="KK852890">
    <property type="protein sequence ID" value="KDR14270.1"/>
    <property type="molecule type" value="Genomic_DNA"/>
</dbReference>
<accession>A0A067R7I9</accession>
<evidence type="ECO:0000313" key="9">
    <source>
        <dbReference type="EMBL" id="KDR14270.1"/>
    </source>
</evidence>
<feature type="region of interest" description="Disordered" evidence="7">
    <location>
        <begin position="528"/>
        <end position="571"/>
    </location>
</feature>
<comment type="subcellular location">
    <subcellularLocation>
        <location evidence="1">Membrane</location>
        <topology evidence="1">Multi-pass membrane protein</topology>
    </subcellularLocation>
</comment>
<organism evidence="9 10">
    <name type="scientific">Zootermopsis nevadensis</name>
    <name type="common">Dampwood termite</name>
    <dbReference type="NCBI Taxonomy" id="136037"/>
    <lineage>
        <taxon>Eukaryota</taxon>
        <taxon>Metazoa</taxon>
        <taxon>Ecdysozoa</taxon>
        <taxon>Arthropoda</taxon>
        <taxon>Hexapoda</taxon>
        <taxon>Insecta</taxon>
        <taxon>Pterygota</taxon>
        <taxon>Neoptera</taxon>
        <taxon>Polyneoptera</taxon>
        <taxon>Dictyoptera</taxon>
        <taxon>Blattodea</taxon>
        <taxon>Blattoidea</taxon>
        <taxon>Termitoidae</taxon>
        <taxon>Termopsidae</taxon>
        <taxon>Zootermopsis</taxon>
    </lineage>
</organism>
<keyword evidence="5 9" id="KW-0675">Receptor</keyword>